<sequence length="180" mass="20300">MGGFIAIVILLRALMCVAVGKQYELDILEVEWNTTTPDLIDASLKPVQPSRGVYGVSGFIEFKEDIDMDNTLAQVKVYYSSTGMNYQLSPFRVPEQTFATGMNTPYKQYLMDGLAECCENAPFADTFVSPLTKRVMTCENCLFPSENFPPTLRLGYYRLTILLYNDLDFILSILLKLDLA</sequence>
<evidence type="ECO:0000313" key="2">
    <source>
        <dbReference type="EnsemblMetazoa" id="MDOA007875-PA"/>
    </source>
</evidence>
<dbReference type="OrthoDB" id="8043478at2759"/>
<gene>
    <name evidence="2" type="primary">101895361</name>
</gene>
<dbReference type="PANTHER" id="PTHR21112:SF0">
    <property type="entry name" value="CHEMOSENSORY PROTEIN A 29A-RELATED"/>
    <property type="match status" value="1"/>
</dbReference>
<organism evidence="2">
    <name type="scientific">Musca domestica</name>
    <name type="common">House fly</name>
    <dbReference type="NCBI Taxonomy" id="7370"/>
    <lineage>
        <taxon>Eukaryota</taxon>
        <taxon>Metazoa</taxon>
        <taxon>Ecdysozoa</taxon>
        <taxon>Arthropoda</taxon>
        <taxon>Hexapoda</taxon>
        <taxon>Insecta</taxon>
        <taxon>Pterygota</taxon>
        <taxon>Neoptera</taxon>
        <taxon>Endopterygota</taxon>
        <taxon>Diptera</taxon>
        <taxon>Brachycera</taxon>
        <taxon>Muscomorpha</taxon>
        <taxon>Muscoidea</taxon>
        <taxon>Muscidae</taxon>
        <taxon>Musca</taxon>
    </lineage>
</organism>
<protein>
    <submittedName>
        <fullName evidence="2">Uncharacterized protein</fullName>
    </submittedName>
</protein>
<dbReference type="VEuPathDB" id="VectorBase:MDOMA2_012539"/>
<dbReference type="AlphaFoldDB" id="A0A1I8MS05"/>
<dbReference type="EnsemblMetazoa" id="MDOA007875-RA">
    <property type="protein sequence ID" value="MDOA007875-PA"/>
    <property type="gene ID" value="MDOA007875"/>
</dbReference>
<dbReference type="PANTHER" id="PTHR21112">
    <property type="entry name" value="CHEMOSENSORY PROTEIN A 29A-RELATED"/>
    <property type="match status" value="1"/>
</dbReference>
<proteinExistence type="predicted"/>
<feature type="signal peptide" evidence="1">
    <location>
        <begin position="1"/>
        <end position="20"/>
    </location>
</feature>
<dbReference type="KEGG" id="mde:101895361"/>
<dbReference type="RefSeq" id="XP_005179482.2">
    <property type="nucleotide sequence ID" value="XM_005179425.4"/>
</dbReference>
<reference evidence="2" key="1">
    <citation type="submission" date="2020-05" db="UniProtKB">
        <authorList>
            <consortium name="EnsemblMetazoa"/>
        </authorList>
    </citation>
    <scope>IDENTIFICATION</scope>
    <source>
        <strain evidence="2">Aabys</strain>
    </source>
</reference>
<evidence type="ECO:0000256" key="1">
    <source>
        <dbReference type="SAM" id="SignalP"/>
    </source>
</evidence>
<keyword evidence="1" id="KW-0732">Signal</keyword>
<feature type="chain" id="PRO_5044560754" evidence="1">
    <location>
        <begin position="21"/>
        <end position="180"/>
    </location>
</feature>
<accession>A0A1I8MS05</accession>
<name>A0A1I8MS05_MUSDO</name>
<dbReference type="VEuPathDB" id="VectorBase:MDOA007875"/>